<dbReference type="PANTHER" id="PTHR23345">
    <property type="entry name" value="VITELLOGENIN-RELATED"/>
    <property type="match status" value="1"/>
</dbReference>
<name>A0AAV2RSF2_MEGNR</name>
<dbReference type="InterPro" id="IPR050733">
    <property type="entry name" value="Vitellogenin/Apolipophorin"/>
</dbReference>
<dbReference type="InterPro" id="IPR001846">
    <property type="entry name" value="VWF_type-D"/>
</dbReference>
<feature type="domain" description="VWFD" evidence="1">
    <location>
        <begin position="200"/>
        <end position="363"/>
    </location>
</feature>
<reference evidence="2 3" key="1">
    <citation type="submission" date="2024-05" db="EMBL/GenBank/DDBJ databases">
        <authorList>
            <person name="Wallberg A."/>
        </authorList>
    </citation>
    <scope>NUCLEOTIDE SEQUENCE [LARGE SCALE GENOMIC DNA]</scope>
</reference>
<dbReference type="Pfam" id="PF00094">
    <property type="entry name" value="VWD"/>
    <property type="match status" value="1"/>
</dbReference>
<dbReference type="GO" id="GO:0005319">
    <property type="term" value="F:lipid transporter activity"/>
    <property type="evidence" value="ECO:0007669"/>
    <property type="project" value="TreeGrafter"/>
</dbReference>
<gene>
    <name evidence="2" type="ORF">MNOR_LOCUS28850</name>
</gene>
<dbReference type="PROSITE" id="PS51233">
    <property type="entry name" value="VWFD"/>
    <property type="match status" value="1"/>
</dbReference>
<evidence type="ECO:0000313" key="2">
    <source>
        <dbReference type="EMBL" id="CAL4141367.1"/>
    </source>
</evidence>
<evidence type="ECO:0000313" key="3">
    <source>
        <dbReference type="Proteomes" id="UP001497623"/>
    </source>
</evidence>
<dbReference type="SMART" id="SM00216">
    <property type="entry name" value="VWD"/>
    <property type="match status" value="1"/>
</dbReference>
<dbReference type="PANTHER" id="PTHR23345:SF15">
    <property type="entry name" value="VITELLOGENIN 1-RELATED"/>
    <property type="match status" value="1"/>
</dbReference>
<dbReference type="EMBL" id="CAXKWB010032509">
    <property type="protein sequence ID" value="CAL4141367.1"/>
    <property type="molecule type" value="Genomic_DNA"/>
</dbReference>
<comment type="caution">
    <text evidence="2">The sequence shown here is derived from an EMBL/GenBank/DDBJ whole genome shotgun (WGS) entry which is preliminary data.</text>
</comment>
<protein>
    <recommendedName>
        <fullName evidence="1">VWFD domain-containing protein</fullName>
    </recommendedName>
</protein>
<dbReference type="Proteomes" id="UP001497623">
    <property type="component" value="Unassembled WGS sequence"/>
</dbReference>
<dbReference type="AlphaFoldDB" id="A0AAV2RSF2"/>
<evidence type="ECO:0000259" key="1">
    <source>
        <dbReference type="PROSITE" id="PS51233"/>
    </source>
</evidence>
<keyword evidence="3" id="KW-1185">Reference proteome</keyword>
<proteinExistence type="predicted"/>
<accession>A0AAV2RSF2</accession>
<sequence length="549" mass="62136">MTHTTCLSAQFVMPYIHPLTTIDELREIDMGTSVKLEFHSDETCQGTPAVTGTGDFALSSEKKEMLIHGSSVECEVIGAEILDIPKILEIPTYDHISFTAQWDDSAASNNVKTIWNRFTDISHGSLFPFITSDRLNIFNNEKTFGFQAKKFETMWQVNVEKESENISIEQLYIPQWMEELVAPKRATDSIYESLITGEDGRPTCVISDQVSTFDGVRFENLLDNCWVVAAMDCQQGKFSVQVRNSGILEMRILWNERGFMIDVSKDIVMVNGEEVDSDAATCNYRLFKTEEFMLLQLTNLMAIKITESTFSISMAYSEKSSLCGICGNMDGERVADMTGPHGCVYSNTKDFMTSWTTSGEGCNAFSLRGRMKPVKAYRESCPKVQYHSAARIFKAYATGKSPYKYGYEEIEKDNYICTATQPTWSMMNYNYTLNPLEYPNNENMVYKCKVKRMRRGEEVWDNTNTPAGSKYPLPGRPIRGPLERCVYYTTWITKTAPYCNMSYFKKQCDYGNDWNISCGGSDCTCKNGQFICTEKFSATPIASGTPIAE</sequence>
<organism evidence="2 3">
    <name type="scientific">Meganyctiphanes norvegica</name>
    <name type="common">Northern krill</name>
    <name type="synonym">Thysanopoda norvegica</name>
    <dbReference type="NCBI Taxonomy" id="48144"/>
    <lineage>
        <taxon>Eukaryota</taxon>
        <taxon>Metazoa</taxon>
        <taxon>Ecdysozoa</taxon>
        <taxon>Arthropoda</taxon>
        <taxon>Crustacea</taxon>
        <taxon>Multicrustacea</taxon>
        <taxon>Malacostraca</taxon>
        <taxon>Eumalacostraca</taxon>
        <taxon>Eucarida</taxon>
        <taxon>Euphausiacea</taxon>
        <taxon>Euphausiidae</taxon>
        <taxon>Meganyctiphanes</taxon>
    </lineage>
</organism>